<evidence type="ECO:0000313" key="2">
    <source>
        <dbReference type="Proteomes" id="UP000022141"/>
    </source>
</evidence>
<evidence type="ECO:0008006" key="3">
    <source>
        <dbReference type="Google" id="ProtNLM"/>
    </source>
</evidence>
<evidence type="ECO:0000313" key="1">
    <source>
        <dbReference type="EMBL" id="EXI86320.1"/>
    </source>
</evidence>
<dbReference type="EMBL" id="JEMY01000044">
    <property type="protein sequence ID" value="EXI86320.1"/>
    <property type="molecule type" value="Genomic_DNA"/>
</dbReference>
<protein>
    <recommendedName>
        <fullName evidence="3">MerR family transcriptional regulator</fullName>
    </recommendedName>
</protein>
<dbReference type="AlphaFoldDB" id="A0A011QB17"/>
<sequence>MRDDEILTGSPLEESWLTLEQLAAACPVEPAWLRHHLEEGLIPHAGSVAGVWCFTSTSLVRARRMRQLERDFDAVPELAALVADLLEELDELRARVGSAGPV</sequence>
<keyword evidence="2" id="KW-1185">Reference proteome</keyword>
<accession>A0A011QB17</accession>
<organism evidence="1 2">
    <name type="scientific">Accumulibacter regalis</name>
    <dbReference type="NCBI Taxonomy" id="522306"/>
    <lineage>
        <taxon>Bacteria</taxon>
        <taxon>Pseudomonadati</taxon>
        <taxon>Pseudomonadota</taxon>
        <taxon>Betaproteobacteria</taxon>
        <taxon>Candidatus Accumulibacter</taxon>
    </lineage>
</organism>
<dbReference type="PATRIC" id="fig|1454004.3.peg.3196"/>
<comment type="caution">
    <text evidence="1">The sequence shown here is derived from an EMBL/GenBank/DDBJ whole genome shotgun (WGS) entry which is preliminary data.</text>
</comment>
<dbReference type="eggNOG" id="ENOG5032Z5Z">
    <property type="taxonomic scope" value="Bacteria"/>
</dbReference>
<gene>
    <name evidence="1" type="ORF">AW11_03099</name>
</gene>
<reference evidence="1" key="1">
    <citation type="submission" date="2014-02" db="EMBL/GenBank/DDBJ databases">
        <title>Expanding our view of genomic diversity in Candidatus Accumulibacter clades.</title>
        <authorList>
            <person name="Skennerton C.T."/>
            <person name="Barr J.J."/>
            <person name="Slater F.R."/>
            <person name="Bond P.L."/>
            <person name="Tyson G.W."/>
        </authorList>
    </citation>
    <scope>NUCLEOTIDE SEQUENCE [LARGE SCALE GENOMIC DNA]</scope>
</reference>
<dbReference type="STRING" id="1454004.AW11_03099"/>
<dbReference type="Pfam" id="PF13591">
    <property type="entry name" value="MerR_2"/>
    <property type="match status" value="1"/>
</dbReference>
<dbReference type="Gene3D" id="1.10.1660.10">
    <property type="match status" value="1"/>
</dbReference>
<dbReference type="Proteomes" id="UP000022141">
    <property type="component" value="Unassembled WGS sequence"/>
</dbReference>
<proteinExistence type="predicted"/>
<name>A0A011QB17_ACCRE</name>